<dbReference type="InterPro" id="IPR041698">
    <property type="entry name" value="Methyltransf_25"/>
</dbReference>
<dbReference type="GO" id="GO:0008168">
    <property type="term" value="F:methyltransferase activity"/>
    <property type="evidence" value="ECO:0007669"/>
    <property type="project" value="TreeGrafter"/>
</dbReference>
<name>A0A9N9AEN7_FUNMO</name>
<gene>
    <name evidence="2" type="ORF">FMOSSE_LOCUS5336</name>
</gene>
<dbReference type="Pfam" id="PF13649">
    <property type="entry name" value="Methyltransf_25"/>
    <property type="match status" value="1"/>
</dbReference>
<accession>A0A9N9AEN7</accession>
<keyword evidence="3" id="KW-1185">Reference proteome</keyword>
<dbReference type="PANTHER" id="PTHR43591:SF24">
    <property type="entry name" value="2-METHOXY-6-POLYPRENYL-1,4-BENZOQUINOL METHYLASE, MITOCHONDRIAL"/>
    <property type="match status" value="1"/>
</dbReference>
<evidence type="ECO:0000313" key="3">
    <source>
        <dbReference type="Proteomes" id="UP000789375"/>
    </source>
</evidence>
<dbReference type="InterPro" id="IPR029063">
    <property type="entry name" value="SAM-dependent_MTases_sf"/>
</dbReference>
<dbReference type="Gene3D" id="3.40.50.150">
    <property type="entry name" value="Vaccinia Virus protein VP39"/>
    <property type="match status" value="1"/>
</dbReference>
<organism evidence="2 3">
    <name type="scientific">Funneliformis mosseae</name>
    <name type="common">Endomycorrhizal fungus</name>
    <name type="synonym">Glomus mosseae</name>
    <dbReference type="NCBI Taxonomy" id="27381"/>
    <lineage>
        <taxon>Eukaryota</taxon>
        <taxon>Fungi</taxon>
        <taxon>Fungi incertae sedis</taxon>
        <taxon>Mucoromycota</taxon>
        <taxon>Glomeromycotina</taxon>
        <taxon>Glomeromycetes</taxon>
        <taxon>Glomerales</taxon>
        <taxon>Glomeraceae</taxon>
        <taxon>Funneliformis</taxon>
    </lineage>
</organism>
<evidence type="ECO:0000259" key="1">
    <source>
        <dbReference type="Pfam" id="PF13649"/>
    </source>
</evidence>
<dbReference type="SUPFAM" id="SSF53335">
    <property type="entry name" value="S-adenosyl-L-methionine-dependent methyltransferases"/>
    <property type="match status" value="1"/>
</dbReference>
<dbReference type="Proteomes" id="UP000789375">
    <property type="component" value="Unassembled WGS sequence"/>
</dbReference>
<sequence>MSTPMERIFSHLFRSHRNRKNQSFHYFYLINEDEINRLQFQHYVYQQVWGSNFSAPVTELLKTDGTRILDVGCGPATWLLEVATEYKKSKFTGVDIKPIYPIHTKPCNVEFVQTEELTRLPFEDNTFDYVFCRAMMFAFKITDWEIAIKEICRVCKVGGYVEFMEKDIVIENEREFTKKLRFRLIEELVKKNVEPIISPKIKDYINKTNQFTSIKHEEKTVTIGGADRLSKEYKELFTWGAKNLKEAMKKSGFNLESDSIEKSIKEITDNYGCDKIHRIWARKVPMVKAY</sequence>
<evidence type="ECO:0000313" key="2">
    <source>
        <dbReference type="EMBL" id="CAG8527363.1"/>
    </source>
</evidence>
<dbReference type="EMBL" id="CAJVPP010001000">
    <property type="protein sequence ID" value="CAG8527363.1"/>
    <property type="molecule type" value="Genomic_DNA"/>
</dbReference>
<dbReference type="CDD" id="cd02440">
    <property type="entry name" value="AdoMet_MTases"/>
    <property type="match status" value="1"/>
</dbReference>
<dbReference type="AlphaFoldDB" id="A0A9N9AEN7"/>
<protein>
    <submittedName>
        <fullName evidence="2">14240_t:CDS:1</fullName>
    </submittedName>
</protein>
<proteinExistence type="predicted"/>
<reference evidence="2" key="1">
    <citation type="submission" date="2021-06" db="EMBL/GenBank/DDBJ databases">
        <authorList>
            <person name="Kallberg Y."/>
            <person name="Tangrot J."/>
            <person name="Rosling A."/>
        </authorList>
    </citation>
    <scope>NUCLEOTIDE SEQUENCE</scope>
    <source>
        <strain evidence="2">87-6 pot B 2015</strain>
    </source>
</reference>
<comment type="caution">
    <text evidence="2">The sequence shown here is derived from an EMBL/GenBank/DDBJ whole genome shotgun (WGS) entry which is preliminary data.</text>
</comment>
<dbReference type="PANTHER" id="PTHR43591">
    <property type="entry name" value="METHYLTRANSFERASE"/>
    <property type="match status" value="1"/>
</dbReference>
<feature type="domain" description="Methyltransferase" evidence="1">
    <location>
        <begin position="68"/>
        <end position="159"/>
    </location>
</feature>